<dbReference type="AlphaFoldDB" id="A0AA86PJ01"/>
<comment type="caution">
    <text evidence="2">The sequence shown here is derived from an EMBL/GenBank/DDBJ whole genome shotgun (WGS) entry which is preliminary data.</text>
</comment>
<accession>A0AA86PJ01</accession>
<dbReference type="EMBL" id="CAXDID020000254">
    <property type="protein sequence ID" value="CAL6065348.1"/>
    <property type="molecule type" value="Genomic_DNA"/>
</dbReference>
<dbReference type="Proteomes" id="UP001642409">
    <property type="component" value="Unassembled WGS sequence"/>
</dbReference>
<name>A0AA86PJ01_9EUKA</name>
<reference evidence="3 4" key="2">
    <citation type="submission" date="2024-07" db="EMBL/GenBank/DDBJ databases">
        <authorList>
            <person name="Akdeniz Z."/>
        </authorList>
    </citation>
    <scope>NUCLEOTIDE SEQUENCE [LARGE SCALE GENOMIC DNA]</scope>
</reference>
<feature type="coiled-coil region" evidence="1">
    <location>
        <begin position="346"/>
        <end position="373"/>
    </location>
</feature>
<reference evidence="2" key="1">
    <citation type="submission" date="2023-06" db="EMBL/GenBank/DDBJ databases">
        <authorList>
            <person name="Kurt Z."/>
        </authorList>
    </citation>
    <scope>NUCLEOTIDE SEQUENCE</scope>
</reference>
<evidence type="ECO:0000313" key="4">
    <source>
        <dbReference type="Proteomes" id="UP001642409"/>
    </source>
</evidence>
<evidence type="ECO:0000256" key="1">
    <source>
        <dbReference type="SAM" id="Coils"/>
    </source>
</evidence>
<organism evidence="2">
    <name type="scientific">Hexamita inflata</name>
    <dbReference type="NCBI Taxonomy" id="28002"/>
    <lineage>
        <taxon>Eukaryota</taxon>
        <taxon>Metamonada</taxon>
        <taxon>Diplomonadida</taxon>
        <taxon>Hexamitidae</taxon>
        <taxon>Hexamitinae</taxon>
        <taxon>Hexamita</taxon>
    </lineage>
</organism>
<evidence type="ECO:0000313" key="2">
    <source>
        <dbReference type="EMBL" id="CAI9936482.1"/>
    </source>
</evidence>
<sequence>MDQKNYFLYQIAQQILPNDTKLSEKHVEHLQLCLQFLQLTIKQDIIYLKQITNTSSISTGRCDLYMIDDNEKGILIQLCEIVIGQFDLEWSQACLGAMYEQLKLLRHKFLYPTVSNYFDQQNLLSLIQFEYFKQLCESILYLDSPKIMPENVYYFENTFIQNLACHFNNVNATKIARDLKMEEFFQFQFHNEYQVEFCLQLDQFFESTFHSFYFKPSIMFLHKLIGRTQEHQMGLINFICQAEYSANYDQYVYSPVYFLMPKQFKEVANAIIAATPYDISVLKYLQHFKRVDKKSTFGSFQSLIKQLEMKLTIFLFLNTINGQLYNIQDLIVIMKAADARSYTHLIENLHQLLQKLNIRIQRIKREEDNNLQQQQYAQQQIYQRIEYFYQMSSGRK</sequence>
<protein>
    <submittedName>
        <fullName evidence="2">Uncharacterized protein</fullName>
    </submittedName>
</protein>
<dbReference type="EMBL" id="CATOUU010000636">
    <property type="protein sequence ID" value="CAI9936482.1"/>
    <property type="molecule type" value="Genomic_DNA"/>
</dbReference>
<evidence type="ECO:0000313" key="3">
    <source>
        <dbReference type="EMBL" id="CAL6065348.1"/>
    </source>
</evidence>
<keyword evidence="4" id="KW-1185">Reference proteome</keyword>
<keyword evidence="1" id="KW-0175">Coiled coil</keyword>
<gene>
    <name evidence="2" type="ORF">HINF_LOCUS24127</name>
    <name evidence="3" type="ORF">HINF_LOCUS51800</name>
</gene>
<proteinExistence type="predicted"/>